<feature type="compositionally biased region" description="Basic and acidic residues" evidence="1">
    <location>
        <begin position="104"/>
        <end position="121"/>
    </location>
</feature>
<protein>
    <submittedName>
        <fullName evidence="2">Uncharacterized protein</fullName>
    </submittedName>
</protein>
<evidence type="ECO:0000313" key="2">
    <source>
        <dbReference type="EMBL" id="KAK6742413.1"/>
    </source>
</evidence>
<keyword evidence="3" id="KW-1185">Reference proteome</keyword>
<feature type="region of interest" description="Disordered" evidence="1">
    <location>
        <begin position="101"/>
        <end position="124"/>
    </location>
</feature>
<comment type="caution">
    <text evidence="2">The sequence shown here is derived from an EMBL/GenBank/DDBJ whole genome shotgun (WGS) entry which is preliminary data.</text>
</comment>
<name>A0ABR1CX52_NECAM</name>
<accession>A0ABR1CX52</accession>
<evidence type="ECO:0000313" key="3">
    <source>
        <dbReference type="Proteomes" id="UP001303046"/>
    </source>
</evidence>
<dbReference type="EMBL" id="JAVFWL010000003">
    <property type="protein sequence ID" value="KAK6742413.1"/>
    <property type="molecule type" value="Genomic_DNA"/>
</dbReference>
<sequence length="162" mass="18024">MDPFILAPIHSVDGSANERALIIDCNCAGGCSLDGSFAISSWIAEISHFDPTVCKHFMQVFRSHYRAKASNCTRTSTITDSSNTRCHIPNGLFQQVRPLRGHTKGSDCRGLKEGGGNRREPITVPPRAESYKMDWLFPCNFALQLSTFILVVEARKMNFKVT</sequence>
<evidence type="ECO:0000256" key="1">
    <source>
        <dbReference type="SAM" id="MobiDB-lite"/>
    </source>
</evidence>
<organism evidence="2 3">
    <name type="scientific">Necator americanus</name>
    <name type="common">Human hookworm</name>
    <dbReference type="NCBI Taxonomy" id="51031"/>
    <lineage>
        <taxon>Eukaryota</taxon>
        <taxon>Metazoa</taxon>
        <taxon>Ecdysozoa</taxon>
        <taxon>Nematoda</taxon>
        <taxon>Chromadorea</taxon>
        <taxon>Rhabditida</taxon>
        <taxon>Rhabditina</taxon>
        <taxon>Rhabditomorpha</taxon>
        <taxon>Strongyloidea</taxon>
        <taxon>Ancylostomatidae</taxon>
        <taxon>Bunostominae</taxon>
        <taxon>Necator</taxon>
    </lineage>
</organism>
<dbReference type="Proteomes" id="UP001303046">
    <property type="component" value="Unassembled WGS sequence"/>
</dbReference>
<proteinExistence type="predicted"/>
<gene>
    <name evidence="2" type="primary">Necator_chrIII.g10731</name>
    <name evidence="2" type="ORF">RB195_009966</name>
</gene>
<reference evidence="2 3" key="1">
    <citation type="submission" date="2023-08" db="EMBL/GenBank/DDBJ databases">
        <title>A Necator americanus chromosomal reference genome.</title>
        <authorList>
            <person name="Ilik V."/>
            <person name="Petrzelkova K.J."/>
            <person name="Pardy F."/>
            <person name="Fuh T."/>
            <person name="Niatou-Singa F.S."/>
            <person name="Gouil Q."/>
            <person name="Baker L."/>
            <person name="Ritchie M.E."/>
            <person name="Jex A.R."/>
            <person name="Gazzola D."/>
            <person name="Li H."/>
            <person name="Toshio Fujiwara R."/>
            <person name="Zhan B."/>
            <person name="Aroian R.V."/>
            <person name="Pafco B."/>
            <person name="Schwarz E.M."/>
        </authorList>
    </citation>
    <scope>NUCLEOTIDE SEQUENCE [LARGE SCALE GENOMIC DNA]</scope>
    <source>
        <strain evidence="2 3">Aroian</strain>
        <tissue evidence="2">Whole animal</tissue>
    </source>
</reference>